<dbReference type="InterPro" id="IPR011989">
    <property type="entry name" value="ARM-like"/>
</dbReference>
<dbReference type="RefSeq" id="WP_093657878.1">
    <property type="nucleotide sequence ID" value="NZ_FNHI01000016.1"/>
</dbReference>
<dbReference type="STRING" id="1196353.SAMN05444921_11648"/>
<dbReference type="OrthoDB" id="3397314at2"/>
<proteinExistence type="predicted"/>
<name>A0A1G9XKJ3_9ACTN</name>
<dbReference type="AlphaFoldDB" id="A0A1G9XKJ3"/>
<reference evidence="2" key="1">
    <citation type="submission" date="2016-10" db="EMBL/GenBank/DDBJ databases">
        <authorList>
            <person name="Varghese N."/>
            <person name="Submissions S."/>
        </authorList>
    </citation>
    <scope>NUCLEOTIDE SEQUENCE [LARGE SCALE GENOMIC DNA]</scope>
    <source>
        <strain evidence="2">CGMCC 4.7042</strain>
    </source>
</reference>
<evidence type="ECO:0000313" key="1">
    <source>
        <dbReference type="EMBL" id="SDM96763.1"/>
    </source>
</evidence>
<dbReference type="Gene3D" id="1.25.10.10">
    <property type="entry name" value="Leucine-rich Repeat Variant"/>
    <property type="match status" value="1"/>
</dbReference>
<evidence type="ECO:0000313" key="2">
    <source>
        <dbReference type="Proteomes" id="UP000199063"/>
    </source>
</evidence>
<sequence length="139" mass="14604">MTTDPLDQLFELLDSLDSVDEAIDLADAVAASGDLALLPRLEAALDRFIGEGNFYAREMLGGVIASLGGTGTLPLLIRASAVDLGDDQDGLATEIVALVQSDPDESRALLEPLTKDADPVVAERAVWALRFLPGPPPHA</sequence>
<dbReference type="Proteomes" id="UP000199063">
    <property type="component" value="Unassembled WGS sequence"/>
</dbReference>
<protein>
    <recommendedName>
        <fullName evidence="3">HEAT repeat-containing protein</fullName>
    </recommendedName>
</protein>
<accession>A0A1G9XKJ3</accession>
<organism evidence="1 2">
    <name type="scientific">Streptomyces wuyuanensis</name>
    <dbReference type="NCBI Taxonomy" id="1196353"/>
    <lineage>
        <taxon>Bacteria</taxon>
        <taxon>Bacillati</taxon>
        <taxon>Actinomycetota</taxon>
        <taxon>Actinomycetes</taxon>
        <taxon>Kitasatosporales</taxon>
        <taxon>Streptomycetaceae</taxon>
        <taxon>Streptomyces</taxon>
    </lineage>
</organism>
<keyword evidence="2" id="KW-1185">Reference proteome</keyword>
<evidence type="ECO:0008006" key="3">
    <source>
        <dbReference type="Google" id="ProtNLM"/>
    </source>
</evidence>
<dbReference type="InterPro" id="IPR016024">
    <property type="entry name" value="ARM-type_fold"/>
</dbReference>
<dbReference type="EMBL" id="FNHI01000016">
    <property type="protein sequence ID" value="SDM96763.1"/>
    <property type="molecule type" value="Genomic_DNA"/>
</dbReference>
<gene>
    <name evidence="1" type="ORF">SAMN05444921_11648</name>
</gene>
<dbReference type="SUPFAM" id="SSF48371">
    <property type="entry name" value="ARM repeat"/>
    <property type="match status" value="1"/>
</dbReference>
<dbReference type="GeneID" id="40831879"/>